<evidence type="ECO:0000256" key="6">
    <source>
        <dbReference type="ARBA" id="ARBA00023163"/>
    </source>
</evidence>
<dbReference type="GO" id="GO:0005634">
    <property type="term" value="C:nucleus"/>
    <property type="evidence" value="ECO:0007669"/>
    <property type="project" value="UniProtKB-SubCell"/>
</dbReference>
<dbReference type="PROSITE" id="PS50157">
    <property type="entry name" value="ZINC_FINGER_C2H2_2"/>
    <property type="match status" value="1"/>
</dbReference>
<dbReference type="GO" id="GO:0008270">
    <property type="term" value="F:zinc ion binding"/>
    <property type="evidence" value="ECO:0007669"/>
    <property type="project" value="UniProtKB-KW"/>
</dbReference>
<evidence type="ECO:0000256" key="5">
    <source>
        <dbReference type="ARBA" id="ARBA00023015"/>
    </source>
</evidence>
<dbReference type="PROSITE" id="PS00028">
    <property type="entry name" value="ZINC_FINGER_C2H2_1"/>
    <property type="match status" value="1"/>
</dbReference>
<feature type="region of interest" description="Disordered" evidence="9">
    <location>
        <begin position="59"/>
        <end position="96"/>
    </location>
</feature>
<evidence type="ECO:0000256" key="7">
    <source>
        <dbReference type="ARBA" id="ARBA00023242"/>
    </source>
</evidence>
<dbReference type="AlphaFoldDB" id="W9QFY2"/>
<evidence type="ECO:0000256" key="8">
    <source>
        <dbReference type="PROSITE-ProRule" id="PRU00042"/>
    </source>
</evidence>
<proteinExistence type="predicted"/>
<dbReference type="eggNOG" id="ENOG502S768">
    <property type="taxonomic scope" value="Eukaryota"/>
</dbReference>
<organism evidence="11 12">
    <name type="scientific">Morus notabilis</name>
    <dbReference type="NCBI Taxonomy" id="981085"/>
    <lineage>
        <taxon>Eukaryota</taxon>
        <taxon>Viridiplantae</taxon>
        <taxon>Streptophyta</taxon>
        <taxon>Embryophyta</taxon>
        <taxon>Tracheophyta</taxon>
        <taxon>Spermatophyta</taxon>
        <taxon>Magnoliopsida</taxon>
        <taxon>eudicotyledons</taxon>
        <taxon>Gunneridae</taxon>
        <taxon>Pentapetalae</taxon>
        <taxon>rosids</taxon>
        <taxon>fabids</taxon>
        <taxon>Rosales</taxon>
        <taxon>Moraceae</taxon>
        <taxon>Moreae</taxon>
        <taxon>Morus</taxon>
    </lineage>
</organism>
<dbReference type="Gene3D" id="3.30.160.60">
    <property type="entry name" value="Classic Zinc Finger"/>
    <property type="match status" value="1"/>
</dbReference>
<feature type="domain" description="C2H2-type" evidence="10">
    <location>
        <begin position="25"/>
        <end position="52"/>
    </location>
</feature>
<dbReference type="OrthoDB" id="780709at2759"/>
<comment type="subcellular location">
    <subcellularLocation>
        <location evidence="1">Nucleus</location>
    </subcellularLocation>
</comment>
<evidence type="ECO:0000256" key="3">
    <source>
        <dbReference type="ARBA" id="ARBA00022771"/>
    </source>
</evidence>
<accession>W9QFY2</accession>
<protein>
    <submittedName>
        <fullName evidence="11">Transcriptional regulator TAC1</fullName>
    </submittedName>
</protein>
<keyword evidence="6" id="KW-0804">Transcription</keyword>
<dbReference type="InterPro" id="IPR036236">
    <property type="entry name" value="Znf_C2H2_sf"/>
</dbReference>
<evidence type="ECO:0000256" key="9">
    <source>
        <dbReference type="SAM" id="MobiDB-lite"/>
    </source>
</evidence>
<dbReference type="SUPFAM" id="SSF57667">
    <property type="entry name" value="beta-beta-alpha zinc fingers"/>
    <property type="match status" value="1"/>
</dbReference>
<evidence type="ECO:0000256" key="1">
    <source>
        <dbReference type="ARBA" id="ARBA00004123"/>
    </source>
</evidence>
<keyword evidence="2" id="KW-0479">Metal-binding</keyword>
<sequence length="192" mass="22167">MEKFDQIKWGTSDDQISGSGQVRSYTCNFCKRGFSNAQALGGHMNIHRRDRARIRQFSEENNNQVSQETNTNINPPLDINDDPNTNLHDEKSSTSFELERLSEQQSGLNINNKNPYSMVRDHDQLYHDQQAMASHRGKVFGGEEVVQQIPFFVEESSEKTPEKTTEELDLELRLGRERQDASTKHLSTREFF</sequence>
<dbReference type="PANTHER" id="PTHR45801">
    <property type="entry name" value="OS07G0101800 PROTEIN"/>
    <property type="match status" value="1"/>
</dbReference>
<keyword evidence="4" id="KW-0862">Zinc</keyword>
<feature type="compositionally biased region" description="Basic and acidic residues" evidence="9">
    <location>
        <begin position="87"/>
        <end position="96"/>
    </location>
</feature>
<evidence type="ECO:0000256" key="2">
    <source>
        <dbReference type="ARBA" id="ARBA00022723"/>
    </source>
</evidence>
<reference evidence="12" key="1">
    <citation type="submission" date="2013-01" db="EMBL/GenBank/DDBJ databases">
        <title>Draft Genome Sequence of a Mulberry Tree, Morus notabilis C.K. Schneid.</title>
        <authorList>
            <person name="He N."/>
            <person name="Zhao S."/>
        </authorList>
    </citation>
    <scope>NUCLEOTIDE SEQUENCE</scope>
</reference>
<evidence type="ECO:0000313" key="12">
    <source>
        <dbReference type="Proteomes" id="UP000030645"/>
    </source>
</evidence>
<evidence type="ECO:0000259" key="10">
    <source>
        <dbReference type="PROSITE" id="PS50157"/>
    </source>
</evidence>
<gene>
    <name evidence="11" type="ORF">L484_016991</name>
</gene>
<name>W9QFY2_9ROSA</name>
<evidence type="ECO:0000313" key="11">
    <source>
        <dbReference type="EMBL" id="EXB36739.1"/>
    </source>
</evidence>
<keyword evidence="5" id="KW-0805">Transcription regulation</keyword>
<keyword evidence="12" id="KW-1185">Reference proteome</keyword>
<dbReference type="STRING" id="981085.W9QFY2"/>
<keyword evidence="7" id="KW-0539">Nucleus</keyword>
<evidence type="ECO:0000256" key="4">
    <source>
        <dbReference type="ARBA" id="ARBA00022833"/>
    </source>
</evidence>
<dbReference type="PANTHER" id="PTHR45801:SF111">
    <property type="entry name" value="C2H2 AND C2HC ZINC FINGERS SUPERFAMILY PROTEIN"/>
    <property type="match status" value="1"/>
</dbReference>
<dbReference type="EMBL" id="KE343588">
    <property type="protein sequence ID" value="EXB36739.1"/>
    <property type="molecule type" value="Genomic_DNA"/>
</dbReference>
<dbReference type="InterPro" id="IPR052426">
    <property type="entry name" value="Plant_dev_regulator"/>
</dbReference>
<dbReference type="Proteomes" id="UP000030645">
    <property type="component" value="Unassembled WGS sequence"/>
</dbReference>
<dbReference type="InterPro" id="IPR013087">
    <property type="entry name" value="Znf_C2H2_type"/>
</dbReference>
<keyword evidence="3 8" id="KW-0863">Zinc-finger</keyword>
<feature type="compositionally biased region" description="Polar residues" evidence="9">
    <location>
        <begin position="59"/>
        <end position="74"/>
    </location>
</feature>
<dbReference type="SMART" id="SM00355">
    <property type="entry name" value="ZnF_C2H2"/>
    <property type="match status" value="1"/>
</dbReference>
<dbReference type="KEGG" id="mnt:21400014"/>